<protein>
    <submittedName>
        <fullName evidence="3">GCN5 family acetyltransferase</fullName>
    </submittedName>
</protein>
<evidence type="ECO:0000313" key="4">
    <source>
        <dbReference type="Proteomes" id="UP000060513"/>
    </source>
</evidence>
<dbReference type="InterPro" id="IPR016181">
    <property type="entry name" value="Acyl_CoA_acyltransferase"/>
</dbReference>
<accession>A0A0M3QKC9</accession>
<feature type="region of interest" description="Disordered" evidence="1">
    <location>
        <begin position="132"/>
        <end position="194"/>
    </location>
</feature>
<organism evidence="3">
    <name type="scientific">Streptomyces pristinaespiralis</name>
    <dbReference type="NCBI Taxonomy" id="38300"/>
    <lineage>
        <taxon>Bacteria</taxon>
        <taxon>Bacillati</taxon>
        <taxon>Actinomycetota</taxon>
        <taxon>Actinomycetes</taxon>
        <taxon>Kitasatosporales</taxon>
        <taxon>Streptomycetaceae</taxon>
        <taxon>Streptomyces</taxon>
    </lineage>
</organism>
<evidence type="ECO:0000256" key="1">
    <source>
        <dbReference type="SAM" id="MobiDB-lite"/>
    </source>
</evidence>
<dbReference type="InterPro" id="IPR000182">
    <property type="entry name" value="GNAT_dom"/>
</dbReference>
<gene>
    <name evidence="3" type="ORF">SPRI_6503</name>
</gene>
<feature type="domain" description="N-acetyltransferase" evidence="2">
    <location>
        <begin position="7"/>
        <end position="111"/>
    </location>
</feature>
<dbReference type="STRING" id="38300.SPRI_6503"/>
<feature type="compositionally biased region" description="Basic and acidic residues" evidence="1">
    <location>
        <begin position="138"/>
        <end position="164"/>
    </location>
</feature>
<feature type="compositionally biased region" description="Polar residues" evidence="1">
    <location>
        <begin position="181"/>
        <end position="194"/>
    </location>
</feature>
<dbReference type="Proteomes" id="UP000060513">
    <property type="component" value="Chromosome"/>
</dbReference>
<evidence type="ECO:0000259" key="2">
    <source>
        <dbReference type="Pfam" id="PF13302"/>
    </source>
</evidence>
<dbReference type="AlphaFoldDB" id="A0A0M3QKC9"/>
<reference evidence="3 4" key="1">
    <citation type="submission" date="2015-08" db="EMBL/GenBank/DDBJ databases">
        <title>Genome sequence of the pristinamycin over-producing bacterium Streptomyces pristinaespiralis HCCB10218.</title>
        <authorList>
            <person name="Tian J."/>
            <person name="Yang J."/>
            <person name="Li L."/>
            <person name="Ruan L."/>
            <person name="Wei W."/>
            <person name="Zheng G."/>
            <person name="Wei Z."/>
            <person name="Yang S."/>
            <person name="Ge M."/>
            <person name="Jiang W."/>
            <person name="Lu Y."/>
        </authorList>
    </citation>
    <scope>NUCLEOTIDE SEQUENCE [LARGE SCALE GENOMIC DNA]</scope>
    <source>
        <strain evidence="3 4">HCCB 10218</strain>
    </source>
</reference>
<evidence type="ECO:0000313" key="3">
    <source>
        <dbReference type="EMBL" id="ALC24809.1"/>
    </source>
</evidence>
<sequence length="194" mass="20967">MLTGNKIGLRARHEDDIPVLRAELYDDVVNYSRAEGGPWRPITPGSKDPRLVGDDKEQGHVPFSVVEREGGTLVGTATLWGIDNHNRSAHIGLGLLPSSRGKGTAPRWSRAGQSVHARFPQQSVMVRTAAKAFPGVHDSGEPGRRGGGRSLEDRGQGCRPDGKGKPGLFDAAVAGFRPRRQTSPWNEHTPTADR</sequence>
<dbReference type="EMBL" id="CP011340">
    <property type="protein sequence ID" value="ALC24809.1"/>
    <property type="molecule type" value="Genomic_DNA"/>
</dbReference>
<dbReference type="CDD" id="cd04301">
    <property type="entry name" value="NAT_SF"/>
    <property type="match status" value="1"/>
</dbReference>
<dbReference type="KEGG" id="spri:SPRI_6503"/>
<dbReference type="RefSeq" id="WP_005320693.1">
    <property type="nucleotide sequence ID" value="NZ_CP011340.1"/>
</dbReference>
<dbReference type="PATRIC" id="fig|38300.4.peg.6799"/>
<keyword evidence="3" id="KW-0808">Transferase</keyword>
<dbReference type="GeneID" id="97238623"/>
<proteinExistence type="predicted"/>
<dbReference type="Gene3D" id="3.40.630.30">
    <property type="match status" value="1"/>
</dbReference>
<dbReference type="Pfam" id="PF13302">
    <property type="entry name" value="Acetyltransf_3"/>
    <property type="match status" value="1"/>
</dbReference>
<name>A0A0M3QKC9_STRPR</name>
<dbReference type="GO" id="GO:0016747">
    <property type="term" value="F:acyltransferase activity, transferring groups other than amino-acyl groups"/>
    <property type="evidence" value="ECO:0007669"/>
    <property type="project" value="InterPro"/>
</dbReference>
<dbReference type="SUPFAM" id="SSF55729">
    <property type="entry name" value="Acyl-CoA N-acyltransferases (Nat)"/>
    <property type="match status" value="1"/>
</dbReference>